<accession>A0ABY6JV60</accession>
<dbReference type="InterPro" id="IPR024084">
    <property type="entry name" value="IsoPropMal-DH-like_dom"/>
</dbReference>
<dbReference type="SMART" id="SM01329">
    <property type="entry name" value="Iso_dh"/>
    <property type="match status" value="1"/>
</dbReference>
<dbReference type="PANTHER" id="PTHR11822">
    <property type="entry name" value="NADP-SPECIFIC ISOCITRATE DEHYDROGENASE"/>
    <property type="match status" value="1"/>
</dbReference>
<dbReference type="Gene3D" id="3.40.718.10">
    <property type="entry name" value="Isopropylmalate Dehydrogenase"/>
    <property type="match status" value="1"/>
</dbReference>
<dbReference type="EC" id="1.1.1.42" evidence="10"/>
<comment type="cofactor">
    <cofactor evidence="10">
        <name>Mg(2+)</name>
        <dbReference type="ChEBI" id="CHEBI:18420"/>
    </cofactor>
    <cofactor evidence="10">
        <name>Mn(2+)</name>
        <dbReference type="ChEBI" id="CHEBI:29035"/>
    </cofactor>
    <text evidence="10">Binds 1 Mg(2+) or Mn(2+) ion per subunit.</text>
</comment>
<dbReference type="PIRSF" id="PIRSF000108">
    <property type="entry name" value="IDH_NADP"/>
    <property type="match status" value="1"/>
</dbReference>
<evidence type="ECO:0000259" key="11">
    <source>
        <dbReference type="SMART" id="SM01329"/>
    </source>
</evidence>
<dbReference type="Proteomes" id="UP001235939">
    <property type="component" value="Chromosome 01"/>
</dbReference>
<dbReference type="NCBIfam" id="NF006156">
    <property type="entry name" value="PRK08299.1"/>
    <property type="match status" value="1"/>
</dbReference>
<comment type="cofactor">
    <cofactor evidence="1">
        <name>Mn(2+)</name>
        <dbReference type="ChEBI" id="CHEBI:29035"/>
    </cofactor>
</comment>
<evidence type="ECO:0000313" key="12">
    <source>
        <dbReference type="EMBL" id="UYV60416.1"/>
    </source>
</evidence>
<organism evidence="12 13">
    <name type="scientific">Cordylochernes scorpioides</name>
    <dbReference type="NCBI Taxonomy" id="51811"/>
    <lineage>
        <taxon>Eukaryota</taxon>
        <taxon>Metazoa</taxon>
        <taxon>Ecdysozoa</taxon>
        <taxon>Arthropoda</taxon>
        <taxon>Chelicerata</taxon>
        <taxon>Arachnida</taxon>
        <taxon>Pseudoscorpiones</taxon>
        <taxon>Cheliferoidea</taxon>
        <taxon>Chernetidae</taxon>
        <taxon>Cordylochernes</taxon>
    </lineage>
</organism>
<evidence type="ECO:0000256" key="5">
    <source>
        <dbReference type="ARBA" id="ARBA00022723"/>
    </source>
</evidence>
<dbReference type="Pfam" id="PF00180">
    <property type="entry name" value="Iso_dh"/>
    <property type="match status" value="1"/>
</dbReference>
<dbReference type="InterPro" id="IPR019818">
    <property type="entry name" value="IsoCit/isopropylmalate_DH_CS"/>
</dbReference>
<keyword evidence="5 10" id="KW-0479">Metal-binding</keyword>
<dbReference type="SUPFAM" id="SSF53659">
    <property type="entry name" value="Isocitrate/Isopropylmalate dehydrogenase-like"/>
    <property type="match status" value="1"/>
</dbReference>
<proteinExistence type="inferred from homology"/>
<evidence type="ECO:0000313" key="13">
    <source>
        <dbReference type="Proteomes" id="UP001235939"/>
    </source>
</evidence>
<comment type="similarity">
    <text evidence="2 10">Belongs to the isocitrate and isopropylmalate dehydrogenases family.</text>
</comment>
<keyword evidence="9 10" id="KW-0464">Manganese</keyword>
<evidence type="ECO:0000256" key="8">
    <source>
        <dbReference type="ARBA" id="ARBA00023002"/>
    </source>
</evidence>
<keyword evidence="13" id="KW-1185">Reference proteome</keyword>
<reference evidence="12 13" key="1">
    <citation type="submission" date="2022-01" db="EMBL/GenBank/DDBJ databases">
        <title>A chromosomal length assembly of Cordylochernes scorpioides.</title>
        <authorList>
            <person name="Zeh D."/>
            <person name="Zeh J."/>
        </authorList>
    </citation>
    <scope>NUCLEOTIDE SEQUENCE [LARGE SCALE GENOMIC DNA]</scope>
    <source>
        <strain evidence="12">IN4F17</strain>
        <tissue evidence="12">Whole Body</tissue>
    </source>
</reference>
<dbReference type="NCBIfam" id="TIGR00127">
    <property type="entry name" value="nadp_idh_euk"/>
    <property type="match status" value="1"/>
</dbReference>
<keyword evidence="3" id="KW-0329">Glyoxylate bypass</keyword>
<evidence type="ECO:0000256" key="3">
    <source>
        <dbReference type="ARBA" id="ARBA00022435"/>
    </source>
</evidence>
<evidence type="ECO:0000256" key="7">
    <source>
        <dbReference type="ARBA" id="ARBA00022857"/>
    </source>
</evidence>
<dbReference type="EMBL" id="CP092863">
    <property type="protein sequence ID" value="UYV60416.1"/>
    <property type="molecule type" value="Genomic_DNA"/>
</dbReference>
<dbReference type="PANTHER" id="PTHR11822:SF21">
    <property type="entry name" value="ISOCITRATE DEHYDROGENASE [NADP], MITOCHONDRIAL"/>
    <property type="match status" value="1"/>
</dbReference>
<evidence type="ECO:0000256" key="2">
    <source>
        <dbReference type="ARBA" id="ARBA00007769"/>
    </source>
</evidence>
<sequence length="396" mass="44721">MLADGTGTARVVVDRPVVELDGDEMTRVIWEKIKDKLIFPYMKLNCLYYDLGLPNRDQTDDQVTYDAAHAIRKHNVGIKCATITPDEARVEEFHLKKMWPSPNGTIRNILGGTVFREPILCKNIPRLVPGWTKPIVIGRHAYGDQYKAADLVIEKPGMVEIVFQPADGSAPHKTAIYDFKKNGGVIMGMYNTDVSIQGFAKSCFEYALNKRWPLYMSTKNTILKRYDGRFKDIFQEIYDKEYRQDFEKANIWYEHRLIDDMVAQALKSSGGFVWACKNYDGDVQSDVVAQGYGSLGLMTSVLMCPDGTTLESEAAHGTVTRHYRQHQKGLPTSTNPIASIFAWTRGLNHRAKLDNNTELTRFCEALEKACVDTVESGKMTKDLAGCIHGIKNIEIF</sequence>
<keyword evidence="4 10" id="KW-0816">Tricarboxylic acid cycle</keyword>
<name>A0ABY6JV60_9ARAC</name>
<evidence type="ECO:0000256" key="6">
    <source>
        <dbReference type="ARBA" id="ARBA00022842"/>
    </source>
</evidence>
<evidence type="ECO:0000256" key="9">
    <source>
        <dbReference type="ARBA" id="ARBA00023211"/>
    </source>
</evidence>
<keyword evidence="7 10" id="KW-0521">NADP</keyword>
<feature type="domain" description="Isopropylmalate dehydrogenase-like" evidence="11">
    <location>
        <begin position="16"/>
        <end position="393"/>
    </location>
</feature>
<dbReference type="InterPro" id="IPR004790">
    <property type="entry name" value="Isocitrate_DH_NADP"/>
</dbReference>
<keyword evidence="8 10" id="KW-0560">Oxidoreductase</keyword>
<keyword evidence="6 10" id="KW-0460">Magnesium</keyword>
<comment type="catalytic activity">
    <reaction evidence="10">
        <text>D-threo-isocitrate + NADP(+) = 2-oxoglutarate + CO2 + NADPH</text>
        <dbReference type="Rhea" id="RHEA:19629"/>
        <dbReference type="ChEBI" id="CHEBI:15562"/>
        <dbReference type="ChEBI" id="CHEBI:16526"/>
        <dbReference type="ChEBI" id="CHEBI:16810"/>
        <dbReference type="ChEBI" id="CHEBI:57783"/>
        <dbReference type="ChEBI" id="CHEBI:58349"/>
        <dbReference type="EC" id="1.1.1.42"/>
    </reaction>
</comment>
<protein>
    <recommendedName>
        <fullName evidence="10">Isocitrate dehydrogenase [NADP]</fullName>
        <ecNumber evidence="10">1.1.1.42</ecNumber>
    </recommendedName>
</protein>
<gene>
    <name evidence="12" type="ORF">LAZ67_1001089</name>
</gene>
<evidence type="ECO:0000256" key="4">
    <source>
        <dbReference type="ARBA" id="ARBA00022532"/>
    </source>
</evidence>
<evidence type="ECO:0000256" key="10">
    <source>
        <dbReference type="PIRNR" id="PIRNR000108"/>
    </source>
</evidence>
<dbReference type="PROSITE" id="PS00470">
    <property type="entry name" value="IDH_IMDH"/>
    <property type="match status" value="1"/>
</dbReference>
<evidence type="ECO:0000256" key="1">
    <source>
        <dbReference type="ARBA" id="ARBA00001936"/>
    </source>
</evidence>